<dbReference type="PANTHER" id="PTHR30055">
    <property type="entry name" value="HTH-TYPE TRANSCRIPTIONAL REGULATOR RUTR"/>
    <property type="match status" value="1"/>
</dbReference>
<evidence type="ECO:0000313" key="7">
    <source>
        <dbReference type="Proteomes" id="UP001597351"/>
    </source>
</evidence>
<keyword evidence="3" id="KW-0804">Transcription</keyword>
<name>A0ABW4TKP3_9ACTN</name>
<proteinExistence type="predicted"/>
<evidence type="ECO:0000256" key="1">
    <source>
        <dbReference type="ARBA" id="ARBA00023015"/>
    </source>
</evidence>
<dbReference type="InterPro" id="IPR050109">
    <property type="entry name" value="HTH-type_TetR-like_transc_reg"/>
</dbReference>
<dbReference type="Pfam" id="PF00440">
    <property type="entry name" value="TetR_N"/>
    <property type="match status" value="1"/>
</dbReference>
<dbReference type="InterPro" id="IPR036271">
    <property type="entry name" value="Tet_transcr_reg_TetR-rel_C_sf"/>
</dbReference>
<evidence type="ECO:0000256" key="2">
    <source>
        <dbReference type="ARBA" id="ARBA00023125"/>
    </source>
</evidence>
<keyword evidence="1" id="KW-0805">Transcription regulation</keyword>
<reference evidence="7" key="1">
    <citation type="journal article" date="2019" name="Int. J. Syst. Evol. Microbiol.">
        <title>The Global Catalogue of Microorganisms (GCM) 10K type strain sequencing project: providing services to taxonomists for standard genome sequencing and annotation.</title>
        <authorList>
            <consortium name="The Broad Institute Genomics Platform"/>
            <consortium name="The Broad Institute Genome Sequencing Center for Infectious Disease"/>
            <person name="Wu L."/>
            <person name="Ma J."/>
        </authorList>
    </citation>
    <scope>NUCLEOTIDE SEQUENCE [LARGE SCALE GENOMIC DNA]</scope>
    <source>
        <strain evidence="7">CGMCC 1.12477</strain>
    </source>
</reference>
<dbReference type="PANTHER" id="PTHR30055:SF234">
    <property type="entry name" value="HTH-TYPE TRANSCRIPTIONAL REGULATOR BETI"/>
    <property type="match status" value="1"/>
</dbReference>
<accession>A0ABW4TKP3</accession>
<dbReference type="Gene3D" id="1.10.357.10">
    <property type="entry name" value="Tetracycline Repressor, domain 2"/>
    <property type="match status" value="1"/>
</dbReference>
<sequence>MPDPVKSRRYDSPLRREAAARTRRAVLDAAHDLFTTRGWHGTAVAEVARRAGVSLDTVYSSVGRKPALLTAVVDMELAGGPEPLPAEQRDYVRRIRSATGGRARIEVYAAALVETMPRVAPLLLALRAAGDDDPECARAAAAVSDRRAANMRLFAADLRATGDLRPDLDDEAVALLVWSMNGPEYWMLLRGRGLAPAACGRLLVDVWSRALLVDPG</sequence>
<organism evidence="6 7">
    <name type="scientific">Nocardioides aestuarii</name>
    <dbReference type="NCBI Taxonomy" id="252231"/>
    <lineage>
        <taxon>Bacteria</taxon>
        <taxon>Bacillati</taxon>
        <taxon>Actinomycetota</taxon>
        <taxon>Actinomycetes</taxon>
        <taxon>Propionibacteriales</taxon>
        <taxon>Nocardioidaceae</taxon>
        <taxon>Nocardioides</taxon>
    </lineage>
</organism>
<evidence type="ECO:0000256" key="4">
    <source>
        <dbReference type="PROSITE-ProRule" id="PRU00335"/>
    </source>
</evidence>
<dbReference type="Gene3D" id="1.10.10.60">
    <property type="entry name" value="Homeodomain-like"/>
    <property type="match status" value="1"/>
</dbReference>
<dbReference type="RefSeq" id="WP_343915119.1">
    <property type="nucleotide sequence ID" value="NZ_BAAAJT010000002.1"/>
</dbReference>
<dbReference type="InterPro" id="IPR009057">
    <property type="entry name" value="Homeodomain-like_sf"/>
</dbReference>
<evidence type="ECO:0000256" key="3">
    <source>
        <dbReference type="ARBA" id="ARBA00023163"/>
    </source>
</evidence>
<dbReference type="EMBL" id="JBHUGD010000001">
    <property type="protein sequence ID" value="MFD1945968.1"/>
    <property type="molecule type" value="Genomic_DNA"/>
</dbReference>
<comment type="caution">
    <text evidence="6">The sequence shown here is derived from an EMBL/GenBank/DDBJ whole genome shotgun (WGS) entry which is preliminary data.</text>
</comment>
<dbReference type="InterPro" id="IPR001647">
    <property type="entry name" value="HTH_TetR"/>
</dbReference>
<protein>
    <submittedName>
        <fullName evidence="6">TetR/AcrR family transcriptional regulator</fullName>
    </submittedName>
</protein>
<gene>
    <name evidence="6" type="ORF">ACFSDE_04135</name>
</gene>
<dbReference type="Proteomes" id="UP001597351">
    <property type="component" value="Unassembled WGS sequence"/>
</dbReference>
<evidence type="ECO:0000259" key="5">
    <source>
        <dbReference type="PROSITE" id="PS50977"/>
    </source>
</evidence>
<dbReference type="PRINTS" id="PR00455">
    <property type="entry name" value="HTHTETR"/>
</dbReference>
<dbReference type="SUPFAM" id="SSF48498">
    <property type="entry name" value="Tetracyclin repressor-like, C-terminal domain"/>
    <property type="match status" value="1"/>
</dbReference>
<feature type="domain" description="HTH tetR-type" evidence="5">
    <location>
        <begin position="20"/>
        <end position="80"/>
    </location>
</feature>
<evidence type="ECO:0000313" key="6">
    <source>
        <dbReference type="EMBL" id="MFD1945968.1"/>
    </source>
</evidence>
<keyword evidence="7" id="KW-1185">Reference proteome</keyword>
<feature type="DNA-binding region" description="H-T-H motif" evidence="4">
    <location>
        <begin position="43"/>
        <end position="62"/>
    </location>
</feature>
<keyword evidence="2 4" id="KW-0238">DNA-binding</keyword>
<dbReference type="PROSITE" id="PS50977">
    <property type="entry name" value="HTH_TETR_2"/>
    <property type="match status" value="1"/>
</dbReference>
<dbReference type="SUPFAM" id="SSF46689">
    <property type="entry name" value="Homeodomain-like"/>
    <property type="match status" value="1"/>
</dbReference>